<dbReference type="EMBL" id="AYZQ01000002">
    <property type="protein sequence ID" value="KRM72238.1"/>
    <property type="molecule type" value="Genomic_DNA"/>
</dbReference>
<evidence type="ECO:0000259" key="3">
    <source>
        <dbReference type="Pfam" id="PF13529"/>
    </source>
</evidence>
<feature type="domain" description="S-layer protein C-terminal" evidence="2">
    <location>
        <begin position="142"/>
        <end position="178"/>
    </location>
</feature>
<sequence length="372" mass="40219">MEDYMKVSKFLVQVVISVLTLGVFAGPAIAAPVSAAAATVSAPSTVTINYVPGYGIAMWNTYESGRTVVGNVLPHGSQWKVFKAVSVDGQTWYNLGGNQWISAQYTLDNAPSGSESTDTVNGSVTVNYVPNASIAVWNTYTDGRQVTGKFLPNGTSWRTAKKVTYNGQTWYNVGGNQWLQGKYVTFTDYADNQVLGVPFINQNTNGAPMGCEAASALEAMHYRGKHLDMTLVDLVKTMPIAADNNPAHGFAGSPYSRTPGVMQTILPSAFDPWISQYATIKDISGASLDDIIGQIQAGNPVEAWVTSRLETPQYANYSWGQGVSNIHVVIVDGYNKNTAQVHVSDPVSGQYWASYQTFENAYAPFQKAVAFL</sequence>
<dbReference type="PANTHER" id="PTHR37806">
    <property type="entry name" value="LMO0724 PROTEIN"/>
    <property type="match status" value="1"/>
</dbReference>
<dbReference type="InterPro" id="IPR024968">
    <property type="entry name" value="SlpA_C_lactobacillus"/>
</dbReference>
<dbReference type="InterPro" id="IPR039564">
    <property type="entry name" value="Peptidase_C39-like"/>
</dbReference>
<dbReference type="AlphaFoldDB" id="A0A0R2AXY6"/>
<dbReference type="Gene3D" id="3.90.70.10">
    <property type="entry name" value="Cysteine proteinases"/>
    <property type="match status" value="1"/>
</dbReference>
<name>A0A0R2AXY6_9LACO</name>
<dbReference type="Proteomes" id="UP000051672">
    <property type="component" value="Unassembled WGS sequence"/>
</dbReference>
<dbReference type="Pfam" id="PF13529">
    <property type="entry name" value="Peptidase_C39_2"/>
    <property type="match status" value="1"/>
</dbReference>
<evidence type="ECO:0000259" key="2">
    <source>
        <dbReference type="Pfam" id="PF03217"/>
    </source>
</evidence>
<feature type="domain" description="Peptidase C39-like" evidence="3">
    <location>
        <begin position="195"/>
        <end position="346"/>
    </location>
</feature>
<dbReference type="STRING" id="1423727.FC34_GL001223"/>
<feature type="domain" description="S-layer protein C-terminal" evidence="2">
    <location>
        <begin position="64"/>
        <end position="103"/>
    </location>
</feature>
<evidence type="ECO:0000256" key="1">
    <source>
        <dbReference type="SAM" id="SignalP"/>
    </source>
</evidence>
<dbReference type="Pfam" id="PF03217">
    <property type="entry name" value="SlpA"/>
    <property type="match status" value="2"/>
</dbReference>
<proteinExistence type="predicted"/>
<evidence type="ECO:0000313" key="4">
    <source>
        <dbReference type="EMBL" id="KRM72238.1"/>
    </source>
</evidence>
<keyword evidence="1" id="KW-0732">Signal</keyword>
<dbReference type="PANTHER" id="PTHR37806:SF1">
    <property type="entry name" value="PEPTIDASE C39-LIKE DOMAIN-CONTAINING PROTEIN"/>
    <property type="match status" value="1"/>
</dbReference>
<keyword evidence="5" id="KW-1185">Reference proteome</keyword>
<evidence type="ECO:0008006" key="6">
    <source>
        <dbReference type="Google" id="ProtNLM"/>
    </source>
</evidence>
<organism evidence="4 5">
    <name type="scientific">Lacticaseibacillus brantae DSM 23927</name>
    <dbReference type="NCBI Taxonomy" id="1423727"/>
    <lineage>
        <taxon>Bacteria</taxon>
        <taxon>Bacillati</taxon>
        <taxon>Bacillota</taxon>
        <taxon>Bacilli</taxon>
        <taxon>Lactobacillales</taxon>
        <taxon>Lactobacillaceae</taxon>
        <taxon>Lacticaseibacillus</taxon>
    </lineage>
</organism>
<accession>A0A0R2AXY6</accession>
<evidence type="ECO:0000313" key="5">
    <source>
        <dbReference type="Proteomes" id="UP000051672"/>
    </source>
</evidence>
<dbReference type="PATRIC" id="fig|1423727.3.peg.1243"/>
<protein>
    <recommendedName>
        <fullName evidence="6">Peptidase C39-like domain-containing protein</fullName>
    </recommendedName>
</protein>
<gene>
    <name evidence="4" type="ORF">FC34_GL001223</name>
</gene>
<comment type="caution">
    <text evidence="4">The sequence shown here is derived from an EMBL/GenBank/DDBJ whole genome shotgun (WGS) entry which is preliminary data.</text>
</comment>
<reference evidence="4 5" key="1">
    <citation type="journal article" date="2015" name="Genome Announc.">
        <title>Expanding the biotechnology potential of lactobacilli through comparative genomics of 213 strains and associated genera.</title>
        <authorList>
            <person name="Sun Z."/>
            <person name="Harris H.M."/>
            <person name="McCann A."/>
            <person name="Guo C."/>
            <person name="Argimon S."/>
            <person name="Zhang W."/>
            <person name="Yang X."/>
            <person name="Jeffery I.B."/>
            <person name="Cooney J.C."/>
            <person name="Kagawa T.F."/>
            <person name="Liu W."/>
            <person name="Song Y."/>
            <person name="Salvetti E."/>
            <person name="Wrobel A."/>
            <person name="Rasinkangas P."/>
            <person name="Parkhill J."/>
            <person name="Rea M.C."/>
            <person name="O'Sullivan O."/>
            <person name="Ritari J."/>
            <person name="Douillard F.P."/>
            <person name="Paul Ross R."/>
            <person name="Yang R."/>
            <person name="Briner A.E."/>
            <person name="Felis G.E."/>
            <person name="de Vos W.M."/>
            <person name="Barrangou R."/>
            <person name="Klaenhammer T.R."/>
            <person name="Caufield P.W."/>
            <person name="Cui Y."/>
            <person name="Zhang H."/>
            <person name="O'Toole P.W."/>
        </authorList>
    </citation>
    <scope>NUCLEOTIDE SEQUENCE [LARGE SCALE GENOMIC DNA]</scope>
    <source>
        <strain evidence="4 5">DSM 23927</strain>
    </source>
</reference>
<feature type="chain" id="PRO_5006415079" description="Peptidase C39-like domain-containing protein" evidence="1">
    <location>
        <begin position="31"/>
        <end position="372"/>
    </location>
</feature>
<feature type="signal peptide" evidence="1">
    <location>
        <begin position="1"/>
        <end position="30"/>
    </location>
</feature>